<dbReference type="InterPro" id="IPR011989">
    <property type="entry name" value="ARM-like"/>
</dbReference>
<accession>A0ABM0MR99</accession>
<dbReference type="InterPro" id="IPR016024">
    <property type="entry name" value="ARM-type_fold"/>
</dbReference>
<dbReference type="PANTHER" id="PTHR23316">
    <property type="entry name" value="IMPORTIN ALPHA"/>
    <property type="match status" value="1"/>
</dbReference>
<reference evidence="5" key="1">
    <citation type="submission" date="2025-08" db="UniProtKB">
        <authorList>
            <consortium name="RefSeq"/>
        </authorList>
    </citation>
    <scope>IDENTIFICATION</scope>
    <source>
        <tissue evidence="5">Testes</tissue>
    </source>
</reference>
<comment type="similarity">
    <text evidence="1">Belongs to the importin alpha family.</text>
</comment>
<name>A0ABM0MR99_SACKO</name>
<dbReference type="Gene3D" id="1.25.10.10">
    <property type="entry name" value="Leucine-rich Repeat Variant"/>
    <property type="match status" value="1"/>
</dbReference>
<evidence type="ECO:0000313" key="5">
    <source>
        <dbReference type="RefSeq" id="XP_006822540.1"/>
    </source>
</evidence>
<dbReference type="Pfam" id="PF16186">
    <property type="entry name" value="Arm_3"/>
    <property type="match status" value="1"/>
</dbReference>
<protein>
    <submittedName>
        <fullName evidence="5">Importin subunit alpha-1-like</fullName>
    </submittedName>
</protein>
<keyword evidence="4" id="KW-1185">Reference proteome</keyword>
<dbReference type="InterPro" id="IPR000225">
    <property type="entry name" value="Armadillo"/>
</dbReference>
<dbReference type="Pfam" id="PF00514">
    <property type="entry name" value="Arm"/>
    <property type="match status" value="1"/>
</dbReference>
<dbReference type="RefSeq" id="XP_006822540.1">
    <property type="nucleotide sequence ID" value="XM_006822477.1"/>
</dbReference>
<dbReference type="GeneID" id="102805442"/>
<gene>
    <name evidence="5" type="primary">LOC102805442</name>
</gene>
<keyword evidence="3" id="KW-0653">Protein transport</keyword>
<evidence type="ECO:0000256" key="3">
    <source>
        <dbReference type="ARBA" id="ARBA00022927"/>
    </source>
</evidence>
<sequence length="116" mass="12514">MIVQAGVLKPLCDLMVVKEAKVVLVILDAIGNLLLAGEKLNQVDVVSLMIEECGGLDKLEGLQQHENEQVYQAALKLIEKFFSGEEDEDDTVAPDSTTGVYEFSAQAAVPQGGFSF</sequence>
<keyword evidence="2" id="KW-0813">Transport</keyword>
<dbReference type="SUPFAM" id="SSF48371">
    <property type="entry name" value="ARM repeat"/>
    <property type="match status" value="1"/>
</dbReference>
<organism evidence="4 5">
    <name type="scientific">Saccoglossus kowalevskii</name>
    <name type="common">Acorn worm</name>
    <dbReference type="NCBI Taxonomy" id="10224"/>
    <lineage>
        <taxon>Eukaryota</taxon>
        <taxon>Metazoa</taxon>
        <taxon>Hemichordata</taxon>
        <taxon>Enteropneusta</taxon>
        <taxon>Harrimaniidae</taxon>
        <taxon>Saccoglossus</taxon>
    </lineage>
</organism>
<evidence type="ECO:0000256" key="1">
    <source>
        <dbReference type="ARBA" id="ARBA00010394"/>
    </source>
</evidence>
<dbReference type="InterPro" id="IPR032413">
    <property type="entry name" value="Arm_3"/>
</dbReference>
<dbReference type="Proteomes" id="UP000694865">
    <property type="component" value="Unplaced"/>
</dbReference>
<evidence type="ECO:0000313" key="4">
    <source>
        <dbReference type="Proteomes" id="UP000694865"/>
    </source>
</evidence>
<evidence type="ECO:0000256" key="2">
    <source>
        <dbReference type="ARBA" id="ARBA00022448"/>
    </source>
</evidence>
<proteinExistence type="inferred from homology"/>